<dbReference type="Proteomes" id="UP001301769">
    <property type="component" value="Unassembled WGS sequence"/>
</dbReference>
<name>A0AAN7B4C2_9PEZI</name>
<reference evidence="1" key="2">
    <citation type="submission" date="2023-05" db="EMBL/GenBank/DDBJ databases">
        <authorList>
            <consortium name="Lawrence Berkeley National Laboratory"/>
            <person name="Steindorff A."/>
            <person name="Hensen N."/>
            <person name="Bonometti L."/>
            <person name="Westerberg I."/>
            <person name="Brannstrom I.O."/>
            <person name="Guillou S."/>
            <person name="Cros-Aarteil S."/>
            <person name="Calhoun S."/>
            <person name="Haridas S."/>
            <person name="Kuo A."/>
            <person name="Mondo S."/>
            <person name="Pangilinan J."/>
            <person name="Riley R."/>
            <person name="Labutti K."/>
            <person name="Andreopoulos B."/>
            <person name="Lipzen A."/>
            <person name="Chen C."/>
            <person name="Yanf M."/>
            <person name="Daum C."/>
            <person name="Ng V."/>
            <person name="Clum A."/>
            <person name="Ohm R."/>
            <person name="Martin F."/>
            <person name="Silar P."/>
            <person name="Natvig D."/>
            <person name="Lalanne C."/>
            <person name="Gautier V."/>
            <person name="Ament-Velasquez S.L."/>
            <person name="Kruys A."/>
            <person name="Hutchinson M.I."/>
            <person name="Powell A.J."/>
            <person name="Barry K."/>
            <person name="Miller A.N."/>
            <person name="Grigoriev I.V."/>
            <person name="Debuchy R."/>
            <person name="Gladieux P."/>
            <person name="Thoren M.H."/>
            <person name="Johannesson H."/>
        </authorList>
    </citation>
    <scope>NUCLEOTIDE SEQUENCE</scope>
    <source>
        <strain evidence="1">PSN293</strain>
    </source>
</reference>
<accession>A0AAN7B4C2</accession>
<evidence type="ECO:0000313" key="1">
    <source>
        <dbReference type="EMBL" id="KAK4207715.1"/>
    </source>
</evidence>
<dbReference type="EMBL" id="MU858278">
    <property type="protein sequence ID" value="KAK4207715.1"/>
    <property type="molecule type" value="Genomic_DNA"/>
</dbReference>
<sequence length="175" mass="19536">MGNDGNASLEAIFELENADRLPRSVVAMFDTLFNTHIRDPLQNRGTGKDEENKEQTTRAAIALHAIRHLARWIAKKGMKSVPFRELKETLLEEDAVCGHGFRNTFDTVRQLQGNDGNEEDAEINLLDYIIGTAVGLLTMERGAFPEETALSFFHTDFGLYAAEHYSPFLASGKCC</sequence>
<comment type="caution">
    <text evidence="1">The sequence shown here is derived from an EMBL/GenBank/DDBJ whole genome shotgun (WGS) entry which is preliminary data.</text>
</comment>
<gene>
    <name evidence="1" type="ORF">QBC37DRAFT_433054</name>
</gene>
<evidence type="ECO:0000313" key="2">
    <source>
        <dbReference type="Proteomes" id="UP001301769"/>
    </source>
</evidence>
<proteinExistence type="predicted"/>
<organism evidence="1 2">
    <name type="scientific">Rhypophila decipiens</name>
    <dbReference type="NCBI Taxonomy" id="261697"/>
    <lineage>
        <taxon>Eukaryota</taxon>
        <taxon>Fungi</taxon>
        <taxon>Dikarya</taxon>
        <taxon>Ascomycota</taxon>
        <taxon>Pezizomycotina</taxon>
        <taxon>Sordariomycetes</taxon>
        <taxon>Sordariomycetidae</taxon>
        <taxon>Sordariales</taxon>
        <taxon>Naviculisporaceae</taxon>
        <taxon>Rhypophila</taxon>
    </lineage>
</organism>
<keyword evidence="2" id="KW-1185">Reference proteome</keyword>
<protein>
    <submittedName>
        <fullName evidence="1">Uncharacterized protein</fullName>
    </submittedName>
</protein>
<reference evidence="1" key="1">
    <citation type="journal article" date="2023" name="Mol. Phylogenet. Evol.">
        <title>Genome-scale phylogeny and comparative genomics of the fungal order Sordariales.</title>
        <authorList>
            <person name="Hensen N."/>
            <person name="Bonometti L."/>
            <person name="Westerberg I."/>
            <person name="Brannstrom I.O."/>
            <person name="Guillou S."/>
            <person name="Cros-Aarteil S."/>
            <person name="Calhoun S."/>
            <person name="Haridas S."/>
            <person name="Kuo A."/>
            <person name="Mondo S."/>
            <person name="Pangilinan J."/>
            <person name="Riley R."/>
            <person name="LaButti K."/>
            <person name="Andreopoulos B."/>
            <person name="Lipzen A."/>
            <person name="Chen C."/>
            <person name="Yan M."/>
            <person name="Daum C."/>
            <person name="Ng V."/>
            <person name="Clum A."/>
            <person name="Steindorff A."/>
            <person name="Ohm R.A."/>
            <person name="Martin F."/>
            <person name="Silar P."/>
            <person name="Natvig D.O."/>
            <person name="Lalanne C."/>
            <person name="Gautier V."/>
            <person name="Ament-Velasquez S.L."/>
            <person name="Kruys A."/>
            <person name="Hutchinson M.I."/>
            <person name="Powell A.J."/>
            <person name="Barry K."/>
            <person name="Miller A.N."/>
            <person name="Grigoriev I.V."/>
            <person name="Debuchy R."/>
            <person name="Gladieux P."/>
            <person name="Hiltunen Thoren M."/>
            <person name="Johannesson H."/>
        </authorList>
    </citation>
    <scope>NUCLEOTIDE SEQUENCE</scope>
    <source>
        <strain evidence="1">PSN293</strain>
    </source>
</reference>
<dbReference type="AlphaFoldDB" id="A0AAN7B4C2"/>